<comment type="similarity">
    <text evidence="2">In the C-terminal section; belongs to the class-I pyridoxal-phosphate-dependent aminotransferase family.</text>
</comment>
<dbReference type="InterPro" id="IPR015424">
    <property type="entry name" value="PyrdxlP-dep_Trfase"/>
</dbReference>
<dbReference type="InterPro" id="IPR036388">
    <property type="entry name" value="WH-like_DNA-bd_sf"/>
</dbReference>
<evidence type="ECO:0000256" key="6">
    <source>
        <dbReference type="ARBA" id="ARBA00023125"/>
    </source>
</evidence>
<dbReference type="SMART" id="SM00345">
    <property type="entry name" value="HTH_GNTR"/>
    <property type="match status" value="1"/>
</dbReference>
<keyword evidence="3" id="KW-0808">Transferase</keyword>
<dbReference type="SUPFAM" id="SSF46785">
    <property type="entry name" value="Winged helix' DNA-binding domain"/>
    <property type="match status" value="1"/>
</dbReference>
<dbReference type="Gene3D" id="3.40.640.10">
    <property type="entry name" value="Type I PLP-dependent aspartate aminotransferase-like (Major domain)"/>
    <property type="match status" value="1"/>
</dbReference>
<keyword evidence="6" id="KW-0238">DNA-binding</keyword>
<gene>
    <name evidence="9" type="ORF">BK138_05260</name>
</gene>
<protein>
    <submittedName>
        <fullName evidence="9">GntR family transcriptional regulator</fullName>
    </submittedName>
</protein>
<dbReference type="EMBL" id="MRTP01000001">
    <property type="protein sequence ID" value="OMF57983.1"/>
    <property type="molecule type" value="Genomic_DNA"/>
</dbReference>
<dbReference type="RefSeq" id="WP_076166909.1">
    <property type="nucleotide sequence ID" value="NZ_MRTP01000001.1"/>
</dbReference>
<dbReference type="InterPro" id="IPR015422">
    <property type="entry name" value="PyrdxlP-dep_Trfase_small"/>
</dbReference>
<dbReference type="InterPro" id="IPR015421">
    <property type="entry name" value="PyrdxlP-dep_Trfase_major"/>
</dbReference>
<dbReference type="GO" id="GO:0030170">
    <property type="term" value="F:pyridoxal phosphate binding"/>
    <property type="evidence" value="ECO:0007669"/>
    <property type="project" value="InterPro"/>
</dbReference>
<dbReference type="Proteomes" id="UP000187172">
    <property type="component" value="Unassembled WGS sequence"/>
</dbReference>
<keyword evidence="7" id="KW-0804">Transcription</keyword>
<keyword evidence="5" id="KW-0805">Transcription regulation</keyword>
<dbReference type="STRING" id="297318.BK138_05260"/>
<dbReference type="PROSITE" id="PS50949">
    <property type="entry name" value="HTH_GNTR"/>
    <property type="match status" value="1"/>
</dbReference>
<keyword evidence="4" id="KW-0663">Pyridoxal phosphate</keyword>
<dbReference type="SUPFAM" id="SSF53383">
    <property type="entry name" value="PLP-dependent transferases"/>
    <property type="match status" value="1"/>
</dbReference>
<keyword evidence="3" id="KW-0032">Aminotransferase</keyword>
<dbReference type="InterPro" id="IPR000524">
    <property type="entry name" value="Tscrpt_reg_HTH_GntR"/>
</dbReference>
<evidence type="ECO:0000259" key="8">
    <source>
        <dbReference type="PROSITE" id="PS50949"/>
    </source>
</evidence>
<dbReference type="InterPro" id="IPR036390">
    <property type="entry name" value="WH_DNA-bd_sf"/>
</dbReference>
<evidence type="ECO:0000313" key="9">
    <source>
        <dbReference type="EMBL" id="OMF57983.1"/>
    </source>
</evidence>
<evidence type="ECO:0000256" key="3">
    <source>
        <dbReference type="ARBA" id="ARBA00022576"/>
    </source>
</evidence>
<keyword evidence="10" id="KW-1185">Reference proteome</keyword>
<evidence type="ECO:0000256" key="7">
    <source>
        <dbReference type="ARBA" id="ARBA00023163"/>
    </source>
</evidence>
<evidence type="ECO:0000256" key="5">
    <source>
        <dbReference type="ARBA" id="ARBA00023015"/>
    </source>
</evidence>
<dbReference type="Gene3D" id="1.10.10.10">
    <property type="entry name" value="Winged helix-like DNA-binding domain superfamily/Winged helix DNA-binding domain"/>
    <property type="match status" value="1"/>
</dbReference>
<comment type="caution">
    <text evidence="9">The sequence shown here is derived from an EMBL/GenBank/DDBJ whole genome shotgun (WGS) entry which is preliminary data.</text>
</comment>
<proteinExistence type="inferred from homology"/>
<dbReference type="InterPro" id="IPR004839">
    <property type="entry name" value="Aminotransferase_I/II_large"/>
</dbReference>
<evidence type="ECO:0000256" key="4">
    <source>
        <dbReference type="ARBA" id="ARBA00022898"/>
    </source>
</evidence>
<dbReference type="CDD" id="cd00609">
    <property type="entry name" value="AAT_like"/>
    <property type="match status" value="1"/>
</dbReference>
<evidence type="ECO:0000313" key="10">
    <source>
        <dbReference type="Proteomes" id="UP000187172"/>
    </source>
</evidence>
<comment type="cofactor">
    <cofactor evidence="1">
        <name>pyridoxal 5'-phosphate</name>
        <dbReference type="ChEBI" id="CHEBI:597326"/>
    </cofactor>
</comment>
<sequence>MKLQTTQKDHPLLYRQVYDHIVARIQRGELVAHDKLPSIRMLAGELQVHRLTVFRAYQLLKEEGKAYVKEKSGYYVAPMHEITGLPTYEKSSAAARTYRNEMSDIQRVPSVYQFSQALIDPNLLPNLYLSQYVKEVFDRYPKMIGTYSDLQGDAELRDFLGDYMTGRLKVSISADELIITSGAQQAIDLLARLYIRPLDAVMVERPTYSAALDIFRAQGARFLPVDISPGGYDLVQVEEMMKRHKPRFFYMNPTFHNPTGYSVPAGQRKELVALAEKYQCLLVEDDTFRDIYFGEPPSLPLFTYDTEGWVIYLSSFSKYVAPGLRICAVVGRSSVIQPLLTLKSLADNGSPLVNQKLFLHYFGSERMQNHLEKLRIALQIRRDLMIESLRDTGWQWTVPEGGLNLWVKLPDQLSVDMLWQRATAEAVSFVPGAVFDPKREMRSWFRLSYSFVNEEQIRTGMRLLTNLAGSMDNR</sequence>
<name>A0A1R1F1K3_9BACL</name>
<evidence type="ECO:0000256" key="2">
    <source>
        <dbReference type="ARBA" id="ARBA00005384"/>
    </source>
</evidence>
<organism evidence="9 10">
    <name type="scientific">Paenibacillus rhizosphaerae</name>
    <dbReference type="NCBI Taxonomy" id="297318"/>
    <lineage>
        <taxon>Bacteria</taxon>
        <taxon>Bacillati</taxon>
        <taxon>Bacillota</taxon>
        <taxon>Bacilli</taxon>
        <taxon>Bacillales</taxon>
        <taxon>Paenibacillaceae</taxon>
        <taxon>Paenibacillus</taxon>
    </lineage>
</organism>
<dbReference type="CDD" id="cd07377">
    <property type="entry name" value="WHTH_GntR"/>
    <property type="match status" value="1"/>
</dbReference>
<dbReference type="GO" id="GO:0003677">
    <property type="term" value="F:DNA binding"/>
    <property type="evidence" value="ECO:0007669"/>
    <property type="project" value="UniProtKB-KW"/>
</dbReference>
<dbReference type="GO" id="GO:0008483">
    <property type="term" value="F:transaminase activity"/>
    <property type="evidence" value="ECO:0007669"/>
    <property type="project" value="UniProtKB-KW"/>
</dbReference>
<accession>A0A1R1F1K3</accession>
<feature type="domain" description="HTH gntR-type" evidence="8">
    <location>
        <begin position="11"/>
        <end position="79"/>
    </location>
</feature>
<dbReference type="AlphaFoldDB" id="A0A1R1F1K3"/>
<dbReference type="Pfam" id="PF00392">
    <property type="entry name" value="GntR"/>
    <property type="match status" value="1"/>
</dbReference>
<evidence type="ECO:0000256" key="1">
    <source>
        <dbReference type="ARBA" id="ARBA00001933"/>
    </source>
</evidence>
<dbReference type="PANTHER" id="PTHR46577:SF2">
    <property type="entry name" value="TRANSCRIPTIONAL REGULATORY PROTEIN"/>
    <property type="match status" value="1"/>
</dbReference>
<dbReference type="Gene3D" id="3.90.1150.10">
    <property type="entry name" value="Aspartate Aminotransferase, domain 1"/>
    <property type="match status" value="1"/>
</dbReference>
<dbReference type="PANTHER" id="PTHR46577">
    <property type="entry name" value="HTH-TYPE TRANSCRIPTIONAL REGULATORY PROTEIN GABR"/>
    <property type="match status" value="1"/>
</dbReference>
<dbReference type="Pfam" id="PF00155">
    <property type="entry name" value="Aminotran_1_2"/>
    <property type="match status" value="1"/>
</dbReference>
<reference evidence="9 10" key="1">
    <citation type="submission" date="2016-11" db="EMBL/GenBank/DDBJ databases">
        <title>Paenibacillus species isolates.</title>
        <authorList>
            <person name="Beno S.M."/>
        </authorList>
    </citation>
    <scope>NUCLEOTIDE SEQUENCE [LARGE SCALE GENOMIC DNA]</scope>
    <source>
        <strain evidence="9 10">FSL R5-0378</strain>
    </source>
</reference>
<dbReference type="GO" id="GO:0003700">
    <property type="term" value="F:DNA-binding transcription factor activity"/>
    <property type="evidence" value="ECO:0007669"/>
    <property type="project" value="InterPro"/>
</dbReference>
<dbReference type="InterPro" id="IPR051446">
    <property type="entry name" value="HTH_trans_reg/aminotransferase"/>
</dbReference>